<protein>
    <recommendedName>
        <fullName evidence="4">Chalcone isomerase domain-containing protein</fullName>
    </recommendedName>
</protein>
<dbReference type="SUPFAM" id="SSF54626">
    <property type="entry name" value="Chalcone isomerase"/>
    <property type="match status" value="1"/>
</dbReference>
<reference evidence="2 3" key="1">
    <citation type="submission" date="2023-10" db="EMBL/GenBank/DDBJ databases">
        <authorList>
            <person name="Maclean D."/>
            <person name="Macfadyen A."/>
        </authorList>
    </citation>
    <scope>NUCLEOTIDE SEQUENCE [LARGE SCALE GENOMIC DNA]</scope>
</reference>
<dbReference type="InterPro" id="IPR016088">
    <property type="entry name" value="Chalcone_isomerase_3-sand"/>
</dbReference>
<dbReference type="AlphaFoldDB" id="A0AAV1HQ66"/>
<dbReference type="PANTHER" id="PTHR47698">
    <property type="entry name" value="FATTY-ACID-BINDING PROTEIN 3, CHLOROPLASTIC"/>
    <property type="match status" value="1"/>
</dbReference>
<dbReference type="GO" id="GO:0016872">
    <property type="term" value="F:intramolecular lyase activity"/>
    <property type="evidence" value="ECO:0007669"/>
    <property type="project" value="InterPro"/>
</dbReference>
<dbReference type="InterPro" id="IPR036298">
    <property type="entry name" value="Chalcone_isomerase_sf"/>
</dbReference>
<dbReference type="Gene3D" id="3.50.70.10">
    <property type="match status" value="1"/>
</dbReference>
<dbReference type="EMBL" id="CAUYUE010000001">
    <property type="protein sequence ID" value="CAK0734256.1"/>
    <property type="molecule type" value="Genomic_DNA"/>
</dbReference>
<gene>
    <name evidence="2" type="ORF">CVIRNUC_000405</name>
</gene>
<dbReference type="InterPro" id="IPR016089">
    <property type="entry name" value="Chalcone_isomerase_bundle_sf"/>
</dbReference>
<accession>A0AAV1HQ66</accession>
<evidence type="ECO:0000313" key="3">
    <source>
        <dbReference type="Proteomes" id="UP001314263"/>
    </source>
</evidence>
<evidence type="ECO:0000313" key="2">
    <source>
        <dbReference type="EMBL" id="CAK0734256.1"/>
    </source>
</evidence>
<sequence>MQTLKEVFLCCSPSWWCGQVLTDANFPESERLWEGSTFKFLGSGVYYKKILFIRLQVYAAALYVETDTARAELKRLQKEGFFSQGYTDDRIMEALILGKFRKVMQIQMLRSASESQFDNEISKDLRPRLERTGDADLLQPFLDYFSGRSFQTGTSLLALWEEDGTLTGGLFPPGFTDFADAKVSIGLPSENFCRALFDMYLGPQSIVPDGRKQYVEDTLELLKL</sequence>
<organism evidence="2 3">
    <name type="scientific">Coccomyxa viridis</name>
    <dbReference type="NCBI Taxonomy" id="1274662"/>
    <lineage>
        <taxon>Eukaryota</taxon>
        <taxon>Viridiplantae</taxon>
        <taxon>Chlorophyta</taxon>
        <taxon>core chlorophytes</taxon>
        <taxon>Trebouxiophyceae</taxon>
        <taxon>Trebouxiophyceae incertae sedis</taxon>
        <taxon>Coccomyxaceae</taxon>
        <taxon>Coccomyxa</taxon>
    </lineage>
</organism>
<evidence type="ECO:0000256" key="1">
    <source>
        <dbReference type="ARBA" id="ARBA00007166"/>
    </source>
</evidence>
<comment type="caution">
    <text evidence="2">The sequence shown here is derived from an EMBL/GenBank/DDBJ whole genome shotgun (WGS) entry which is preliminary data.</text>
</comment>
<dbReference type="PANTHER" id="PTHR47698:SF2">
    <property type="entry name" value="FATTY-ACID-BINDING PROTEIN 3, CHLOROPLASTIC"/>
    <property type="match status" value="1"/>
</dbReference>
<dbReference type="Gene3D" id="1.10.890.20">
    <property type="match status" value="1"/>
</dbReference>
<name>A0AAV1HQ66_9CHLO</name>
<comment type="similarity">
    <text evidence="1">Belongs to the chalcone isomerase family.</text>
</comment>
<evidence type="ECO:0008006" key="4">
    <source>
        <dbReference type="Google" id="ProtNLM"/>
    </source>
</evidence>
<dbReference type="Proteomes" id="UP001314263">
    <property type="component" value="Unassembled WGS sequence"/>
</dbReference>
<proteinExistence type="inferred from homology"/>
<keyword evidence="3" id="KW-1185">Reference proteome</keyword>